<organism evidence="1 2">
    <name type="scientific">Clostridium moutaii</name>
    <dbReference type="NCBI Taxonomy" id="3240932"/>
    <lineage>
        <taxon>Bacteria</taxon>
        <taxon>Bacillati</taxon>
        <taxon>Bacillota</taxon>
        <taxon>Clostridia</taxon>
        <taxon>Eubacteriales</taxon>
        <taxon>Clostridiaceae</taxon>
        <taxon>Clostridium</taxon>
    </lineage>
</organism>
<reference evidence="1 2" key="1">
    <citation type="submission" date="2024-08" db="EMBL/GenBank/DDBJ databases">
        <title>Clostridium lapicellarii sp. nov., and Clostridium renhuaiense sp. nov., two species isolated from the mud in a fermentation cellar used for producing sauce-flavour Chinese liquors.</title>
        <authorList>
            <person name="Yang F."/>
            <person name="Wang H."/>
            <person name="Chen L.Q."/>
            <person name="Zhou N."/>
            <person name="Lu J.J."/>
            <person name="Pu X.X."/>
            <person name="Wan B."/>
            <person name="Wang L."/>
            <person name="Liu S.J."/>
        </authorList>
    </citation>
    <scope>NUCLEOTIDE SEQUENCE [LARGE SCALE GENOMIC DNA]</scope>
    <source>
        <strain evidence="1 2">MT-5</strain>
    </source>
</reference>
<gene>
    <name evidence="1" type="ORF">AB8U03_15555</name>
</gene>
<name>A0ABV4BSV7_9CLOT</name>
<sequence>MSCKCATFDEDTGRYDCSVSGDQCMYLFPNSKQCAEDYGEGPDAESEDDG</sequence>
<proteinExistence type="predicted"/>
<comment type="caution">
    <text evidence="1">The sequence shown here is derived from an EMBL/GenBank/DDBJ whole genome shotgun (WGS) entry which is preliminary data.</text>
</comment>
<protein>
    <submittedName>
        <fullName evidence="1">Uncharacterized protein</fullName>
    </submittedName>
</protein>
<dbReference type="EMBL" id="JBGEWD010000021">
    <property type="protein sequence ID" value="MEY8001585.1"/>
    <property type="molecule type" value="Genomic_DNA"/>
</dbReference>
<accession>A0ABV4BSV7</accession>
<keyword evidence="2" id="KW-1185">Reference proteome</keyword>
<dbReference type="Proteomes" id="UP001564657">
    <property type="component" value="Unassembled WGS sequence"/>
</dbReference>
<evidence type="ECO:0000313" key="2">
    <source>
        <dbReference type="Proteomes" id="UP001564657"/>
    </source>
</evidence>
<dbReference type="RefSeq" id="WP_369705478.1">
    <property type="nucleotide sequence ID" value="NZ_JBGEWD010000021.1"/>
</dbReference>
<evidence type="ECO:0000313" key="1">
    <source>
        <dbReference type="EMBL" id="MEY8001585.1"/>
    </source>
</evidence>